<evidence type="ECO:0000313" key="3">
    <source>
        <dbReference type="EMBL" id="OAX51342.1"/>
    </source>
</evidence>
<evidence type="ECO:0000259" key="1">
    <source>
        <dbReference type="Pfam" id="PF06094"/>
    </source>
</evidence>
<dbReference type="InterPro" id="IPR009288">
    <property type="entry name" value="AIG2-like_dom"/>
</dbReference>
<dbReference type="PANTHER" id="PTHR30383">
    <property type="entry name" value="THIOESTERASE 1/PROTEASE 1/LYSOPHOSPHOLIPASE L1"/>
    <property type="match status" value="1"/>
</dbReference>
<dbReference type="InterPro" id="IPR036514">
    <property type="entry name" value="SGNH_hydro_sf"/>
</dbReference>
<dbReference type="PANTHER" id="PTHR30383:SF5">
    <property type="entry name" value="SGNH HYDROLASE-TYPE ESTERASE DOMAIN-CONTAINING PROTEIN"/>
    <property type="match status" value="1"/>
</dbReference>
<keyword evidence="4" id="KW-1185">Reference proteome</keyword>
<feature type="domain" description="SGNH hydrolase-type esterase" evidence="2">
    <location>
        <begin position="128"/>
        <end position="299"/>
    </location>
</feature>
<dbReference type="Pfam" id="PF06094">
    <property type="entry name" value="GGACT"/>
    <property type="match status" value="1"/>
</dbReference>
<dbReference type="CDD" id="cd00229">
    <property type="entry name" value="SGNH_hydrolase"/>
    <property type="match status" value="1"/>
</dbReference>
<dbReference type="InterPro" id="IPR013830">
    <property type="entry name" value="SGNH_hydro"/>
</dbReference>
<dbReference type="Gene3D" id="3.40.50.1110">
    <property type="entry name" value="SGNH hydrolase"/>
    <property type="match status" value="1"/>
</dbReference>
<proteinExistence type="predicted"/>
<organism evidence="3 4">
    <name type="scientific">Rothia kristinae</name>
    <dbReference type="NCBI Taxonomy" id="37923"/>
    <lineage>
        <taxon>Bacteria</taxon>
        <taxon>Bacillati</taxon>
        <taxon>Actinomycetota</taxon>
        <taxon>Actinomycetes</taxon>
        <taxon>Micrococcales</taxon>
        <taxon>Micrococcaceae</taxon>
        <taxon>Rothia</taxon>
    </lineage>
</organism>
<name>A0A199NQZ9_9MICC</name>
<dbReference type="Proteomes" id="UP000053171">
    <property type="component" value="Unassembled WGS sequence"/>
</dbReference>
<dbReference type="SUPFAM" id="SSF52266">
    <property type="entry name" value="SGNH hydrolase"/>
    <property type="match status" value="1"/>
</dbReference>
<evidence type="ECO:0000259" key="2">
    <source>
        <dbReference type="Pfam" id="PF13472"/>
    </source>
</evidence>
<dbReference type="AlphaFoldDB" id="A0A199NQZ9"/>
<dbReference type="EMBL" id="LJBJ02000022">
    <property type="protein sequence ID" value="OAX51342.1"/>
    <property type="molecule type" value="Genomic_DNA"/>
</dbReference>
<sequence>MSSTDLPVFSFGTLLNPRVQEHLFGHTVHAQPTELADHDVVDVPILDPAVVAASGKDVHPGVVRRIRRSVAGALLPLDAQQLAAADAYEVAAYARRRTLTRTPGATETRPAWAYLSANPLAVAQRIAVIGDSIAYGRASLDGGWAAALGAWHVGREEAEHRLYQLAYPGTTIRRIAQHILPELTARRADTVLISAGINDLLLDGTSPGELVELVQRLCADLEAEGMRPVVLGPTWLDAQRVRTVLGHEVDPTLVREHRERLAAWARQTHRDHLDPWPVLEGHPERVRADGLHPDAEGHRMLARWLLGLAQGPAEDWQPA</sequence>
<reference evidence="3" key="1">
    <citation type="submission" date="2016-06" db="EMBL/GenBank/DDBJ databases">
        <title>Identification of putative biosynthetic pathways for the production of bioactive secondary metabolites by the marine actinomycete Kocuria kristinae RUTW2-3.</title>
        <authorList>
            <person name="Waterworth S.C."/>
            <person name="Walmsley T.A."/>
            <person name="Matongo T."/>
            <person name="Davies-Coleman M.T."/>
            <person name="Dorrington R.A."/>
        </authorList>
    </citation>
    <scope>NUCLEOTIDE SEQUENCE [LARGE SCALE GENOMIC DNA]</scope>
    <source>
        <strain evidence="3">RUTW2-3</strain>
    </source>
</reference>
<comment type="caution">
    <text evidence="3">The sequence shown here is derived from an EMBL/GenBank/DDBJ whole genome shotgun (WGS) entry which is preliminary data.</text>
</comment>
<evidence type="ECO:0000313" key="4">
    <source>
        <dbReference type="Proteomes" id="UP000053171"/>
    </source>
</evidence>
<dbReference type="SUPFAM" id="SSF110857">
    <property type="entry name" value="Gamma-glutamyl cyclotransferase-like"/>
    <property type="match status" value="1"/>
</dbReference>
<dbReference type="RefSeq" id="WP_064725739.1">
    <property type="nucleotide sequence ID" value="NZ_LJBJ02000022.1"/>
</dbReference>
<dbReference type="Pfam" id="PF13472">
    <property type="entry name" value="Lipase_GDSL_2"/>
    <property type="match status" value="1"/>
</dbReference>
<dbReference type="GO" id="GO:0004622">
    <property type="term" value="F:phosphatidylcholine lysophospholipase activity"/>
    <property type="evidence" value="ECO:0007669"/>
    <property type="project" value="TreeGrafter"/>
</dbReference>
<gene>
    <name evidence="3" type="ORF">AN277_0209185</name>
</gene>
<feature type="domain" description="Gamma-glutamylcyclotransferase AIG2-like" evidence="1">
    <location>
        <begin position="8"/>
        <end position="118"/>
    </location>
</feature>
<dbReference type="InterPro" id="IPR036568">
    <property type="entry name" value="GGCT-like_sf"/>
</dbReference>
<dbReference type="Gene3D" id="3.10.490.10">
    <property type="entry name" value="Gamma-glutamyl cyclotransferase-like"/>
    <property type="match status" value="1"/>
</dbReference>
<evidence type="ECO:0008006" key="5">
    <source>
        <dbReference type="Google" id="ProtNLM"/>
    </source>
</evidence>
<protein>
    <recommendedName>
        <fullName evidence="5">SGNH hydrolase-type esterase domain-containing protein</fullName>
    </recommendedName>
</protein>
<dbReference type="InterPro" id="IPR051532">
    <property type="entry name" value="Ester_Hydrolysis_Enzymes"/>
</dbReference>
<accession>A0A199NQZ9</accession>